<name>A0A3Q9KS78_STRGD</name>
<dbReference type="AlphaFoldDB" id="A0A3Q9KS78"/>
<feature type="compositionally biased region" description="Gly residues" evidence="5">
    <location>
        <begin position="1"/>
        <end position="15"/>
    </location>
</feature>
<dbReference type="OrthoDB" id="9795011at2"/>
<protein>
    <submittedName>
        <fullName evidence="7">TetR/AcrR family transcriptional regulator</fullName>
    </submittedName>
</protein>
<reference evidence="7 9" key="2">
    <citation type="submission" date="2018-12" db="EMBL/GenBank/DDBJ databases">
        <title>Streptomyces griseoviridis F1-27 complete genome.</title>
        <authorList>
            <person name="Mariita R.M."/>
            <person name="Sello J.K."/>
        </authorList>
    </citation>
    <scope>NUCLEOTIDE SEQUENCE [LARGE SCALE GENOMIC DNA]</scope>
    <source>
        <strain evidence="7 9">F1-27</strain>
    </source>
</reference>
<evidence type="ECO:0000313" key="8">
    <source>
        <dbReference type="EMBL" id="QCN89990.1"/>
    </source>
</evidence>
<evidence type="ECO:0000256" key="3">
    <source>
        <dbReference type="ARBA" id="ARBA00023163"/>
    </source>
</evidence>
<feature type="domain" description="HTH tetR-type" evidence="6">
    <location>
        <begin position="210"/>
        <end position="272"/>
    </location>
</feature>
<dbReference type="KEGG" id="sgd:ELQ87_01740"/>
<dbReference type="Gene3D" id="1.10.357.10">
    <property type="entry name" value="Tetracycline Repressor, domain 2"/>
    <property type="match status" value="1"/>
</dbReference>
<dbReference type="Pfam" id="PF00440">
    <property type="entry name" value="TetR_N"/>
    <property type="match status" value="1"/>
</dbReference>
<dbReference type="SUPFAM" id="SSF46689">
    <property type="entry name" value="Homeodomain-like"/>
    <property type="match status" value="1"/>
</dbReference>
<evidence type="ECO:0000313" key="7">
    <source>
        <dbReference type="EMBL" id="AZS83154.1"/>
    </source>
</evidence>
<dbReference type="EMBL" id="CP029078">
    <property type="protein sequence ID" value="QCN89990.1"/>
    <property type="molecule type" value="Genomic_DNA"/>
</dbReference>
<feature type="compositionally biased region" description="Basic and acidic residues" evidence="5">
    <location>
        <begin position="35"/>
        <end position="48"/>
    </location>
</feature>
<dbReference type="InterPro" id="IPR036271">
    <property type="entry name" value="Tet_transcr_reg_TetR-rel_C_sf"/>
</dbReference>
<feature type="compositionally biased region" description="Basic and acidic residues" evidence="5">
    <location>
        <begin position="103"/>
        <end position="122"/>
    </location>
</feature>
<evidence type="ECO:0000256" key="5">
    <source>
        <dbReference type="SAM" id="MobiDB-lite"/>
    </source>
</evidence>
<accession>A0A3Q9KS78</accession>
<evidence type="ECO:0000256" key="1">
    <source>
        <dbReference type="ARBA" id="ARBA00023015"/>
    </source>
</evidence>
<evidence type="ECO:0000256" key="2">
    <source>
        <dbReference type="ARBA" id="ARBA00023125"/>
    </source>
</evidence>
<organism evidence="7 9">
    <name type="scientific">Streptomyces griseoviridis</name>
    <dbReference type="NCBI Taxonomy" id="45398"/>
    <lineage>
        <taxon>Bacteria</taxon>
        <taxon>Bacillati</taxon>
        <taxon>Actinomycetota</taxon>
        <taxon>Actinomycetes</taxon>
        <taxon>Kitasatosporales</taxon>
        <taxon>Streptomycetaceae</taxon>
        <taxon>Streptomyces</taxon>
    </lineage>
</organism>
<feature type="compositionally biased region" description="Gly residues" evidence="5">
    <location>
        <begin position="56"/>
        <end position="65"/>
    </location>
</feature>
<feature type="DNA-binding region" description="H-T-H motif" evidence="4">
    <location>
        <begin position="235"/>
        <end position="254"/>
    </location>
</feature>
<evidence type="ECO:0000313" key="9">
    <source>
        <dbReference type="Proteomes" id="UP000271291"/>
    </source>
</evidence>
<dbReference type="PROSITE" id="PS50977">
    <property type="entry name" value="HTH_TETR_2"/>
    <property type="match status" value="1"/>
</dbReference>
<feature type="region of interest" description="Disordered" evidence="5">
    <location>
        <begin position="1"/>
        <end position="65"/>
    </location>
</feature>
<dbReference type="InterPro" id="IPR050109">
    <property type="entry name" value="HTH-type_TetR-like_transc_reg"/>
</dbReference>
<keyword evidence="2 4" id="KW-0238">DNA-binding</keyword>
<evidence type="ECO:0000313" key="10">
    <source>
        <dbReference type="Proteomes" id="UP000501753"/>
    </source>
</evidence>
<dbReference type="InterPro" id="IPR001647">
    <property type="entry name" value="HTH_TetR"/>
</dbReference>
<dbReference type="SUPFAM" id="SSF48498">
    <property type="entry name" value="Tetracyclin repressor-like, C-terminal domain"/>
    <property type="match status" value="1"/>
</dbReference>
<dbReference type="GO" id="GO:0003700">
    <property type="term" value="F:DNA-binding transcription factor activity"/>
    <property type="evidence" value="ECO:0007669"/>
    <property type="project" value="TreeGrafter"/>
</dbReference>
<keyword evidence="10" id="KW-1185">Reference proteome</keyword>
<dbReference type="PANTHER" id="PTHR30055">
    <property type="entry name" value="HTH-TYPE TRANSCRIPTIONAL REGULATOR RUTR"/>
    <property type="match status" value="1"/>
</dbReference>
<evidence type="ECO:0000256" key="4">
    <source>
        <dbReference type="PROSITE-ProRule" id="PRU00335"/>
    </source>
</evidence>
<proteinExistence type="predicted"/>
<dbReference type="Proteomes" id="UP000501753">
    <property type="component" value="Chromosome"/>
</dbReference>
<dbReference type="Proteomes" id="UP000271291">
    <property type="component" value="Chromosome"/>
</dbReference>
<dbReference type="PANTHER" id="PTHR30055:SF234">
    <property type="entry name" value="HTH-TYPE TRANSCRIPTIONAL REGULATOR BETI"/>
    <property type="match status" value="1"/>
</dbReference>
<keyword evidence="3" id="KW-0804">Transcription</keyword>
<keyword evidence="1" id="KW-0805">Transcription regulation</keyword>
<sequence>MVDVGAGRGGQGGIGDESREGGAGRRGGALFPDQPAHDRAEDPRRAAHEGVPSGCGEAGVGHGAGVEGVDGDGPVGQQLGHLVRAVEVAQFRHAVGPHSRSRAGGERPRVAVGHPHGEEGRPAGHSARADAGVADHAVQRRQAHPREGVAERADRVQRGQVEFHGGDVRIARLRPQRLGRGLAPCRVPAGEHHVVARIVEGDVLGRADRRRNREVIVAAAREAFARADAAGETVSMNQVARSAGVGVATLYRHFPSRDELALAVHRSKLDEVTARVRERTRGRSAHASLRAWITEFAAFTLATRGMMDTLRAAGRSATPFASPAADGVTEVVAGYLADGVADRGMRDGLDAMDVTVAICALLGTTGPDDSGERAGRLLGLFTDSLAAGTG</sequence>
<reference evidence="8 10" key="1">
    <citation type="submission" date="2018-04" db="EMBL/GenBank/DDBJ databases">
        <title>Complete genome sequences of Streptomyces griseoviridis K61 and characterization of antagonistic properties of biological control agents.</title>
        <authorList>
            <person name="Mariita R.M."/>
            <person name="Sello J.K."/>
        </authorList>
    </citation>
    <scope>NUCLEOTIDE SEQUENCE [LARGE SCALE GENOMIC DNA]</scope>
    <source>
        <strain evidence="8 10">K61</strain>
    </source>
</reference>
<evidence type="ECO:0000259" key="6">
    <source>
        <dbReference type="PROSITE" id="PS50977"/>
    </source>
</evidence>
<dbReference type="EMBL" id="CP034687">
    <property type="protein sequence ID" value="AZS83154.1"/>
    <property type="molecule type" value="Genomic_DNA"/>
</dbReference>
<dbReference type="InterPro" id="IPR009057">
    <property type="entry name" value="Homeodomain-like_sf"/>
</dbReference>
<feature type="region of interest" description="Disordered" evidence="5">
    <location>
        <begin position="95"/>
        <end position="126"/>
    </location>
</feature>
<dbReference type="GO" id="GO:0000976">
    <property type="term" value="F:transcription cis-regulatory region binding"/>
    <property type="evidence" value="ECO:0007669"/>
    <property type="project" value="TreeGrafter"/>
</dbReference>
<gene>
    <name evidence="8" type="ORF">DDJ31_37620</name>
    <name evidence="7" type="ORF">ELQ87_01740</name>
</gene>